<accession>A0A0M6Y7X4</accession>
<gene>
    <name evidence="1" type="ORF">LAL4801_04087</name>
</gene>
<evidence type="ECO:0000313" key="2">
    <source>
        <dbReference type="Proteomes" id="UP000048926"/>
    </source>
</evidence>
<organism evidence="1 2">
    <name type="scientific">Roseibium aggregatum</name>
    <dbReference type="NCBI Taxonomy" id="187304"/>
    <lineage>
        <taxon>Bacteria</taxon>
        <taxon>Pseudomonadati</taxon>
        <taxon>Pseudomonadota</taxon>
        <taxon>Alphaproteobacteria</taxon>
        <taxon>Hyphomicrobiales</taxon>
        <taxon>Stappiaceae</taxon>
        <taxon>Roseibium</taxon>
    </lineage>
</organism>
<evidence type="ECO:0000313" key="1">
    <source>
        <dbReference type="EMBL" id="CTQ45633.1"/>
    </source>
</evidence>
<protein>
    <recommendedName>
        <fullName evidence="3">DUF3088 domain-containing protein</fullName>
    </recommendedName>
</protein>
<proteinExistence type="predicted"/>
<name>A0A0M6Y7X4_9HYPH</name>
<dbReference type="AlphaFoldDB" id="A0A0M6Y7X4"/>
<dbReference type="Pfam" id="PF11287">
    <property type="entry name" value="DUF3088"/>
    <property type="match status" value="1"/>
</dbReference>
<dbReference type="InterPro" id="IPR021439">
    <property type="entry name" value="DUF3088"/>
</dbReference>
<dbReference type="Proteomes" id="UP000048926">
    <property type="component" value="Unassembled WGS sequence"/>
</dbReference>
<dbReference type="RefSeq" id="WP_055658754.1">
    <property type="nucleotide sequence ID" value="NZ_CXST01000002.1"/>
</dbReference>
<evidence type="ECO:0008006" key="3">
    <source>
        <dbReference type="Google" id="ProtNLM"/>
    </source>
</evidence>
<dbReference type="STRING" id="187304.B0E33_02905"/>
<keyword evidence="2" id="KW-1185">Reference proteome</keyword>
<reference evidence="2" key="1">
    <citation type="submission" date="2015-07" db="EMBL/GenBank/DDBJ databases">
        <authorList>
            <person name="Rodrigo-Torres Lidia"/>
            <person name="Arahal R.David."/>
        </authorList>
    </citation>
    <scope>NUCLEOTIDE SEQUENCE [LARGE SCALE GENOMIC DNA]</scope>
    <source>
        <strain evidence="2">CECT 4801</strain>
    </source>
</reference>
<dbReference type="EMBL" id="CXST01000002">
    <property type="protein sequence ID" value="CTQ45633.1"/>
    <property type="molecule type" value="Genomic_DNA"/>
</dbReference>
<sequence length="101" mass="11371">MKDTLYILAPGFEDPAYPGKAFYCWHCALMEGVLASFPELADRLDVRRIAWPKPRREVAELLGEDNQSLPVLVLSEGGFINDKDEILAALTERHGFPHPHP</sequence>
<dbReference type="OrthoDB" id="1356145at2"/>